<dbReference type="RefSeq" id="WP_174581577.1">
    <property type="nucleotide sequence ID" value="NZ_CAJNOB010000001.1"/>
</dbReference>
<dbReference type="Proteomes" id="UP000663859">
    <property type="component" value="Unassembled WGS sequence"/>
</dbReference>
<feature type="transmembrane region" description="Helical" evidence="2">
    <location>
        <begin position="20"/>
        <end position="42"/>
    </location>
</feature>
<keyword evidence="4" id="KW-1185">Reference proteome</keyword>
<evidence type="ECO:0000313" key="4">
    <source>
        <dbReference type="Proteomes" id="UP000663859"/>
    </source>
</evidence>
<evidence type="ECO:0000313" key="3">
    <source>
        <dbReference type="EMBL" id="CAF0688866.1"/>
    </source>
</evidence>
<feature type="region of interest" description="Disordered" evidence="1">
    <location>
        <begin position="89"/>
        <end position="122"/>
    </location>
</feature>
<gene>
    <name evidence="3" type="ORF">MPNT_10033</name>
</gene>
<evidence type="ECO:0000256" key="2">
    <source>
        <dbReference type="SAM" id="Phobius"/>
    </source>
</evidence>
<name>A0A8J2BQB6_9BACT</name>
<dbReference type="AlphaFoldDB" id="A0A8J2BQB6"/>
<protein>
    <submittedName>
        <fullName evidence="3">Uncharacterized protein</fullName>
    </submittedName>
</protein>
<sequence>MENENLFLTPWGRKESQTRGAFFFFLFLSFLSHLAILVLVPAREEGFRLPVRTFPSPRVFALVPGRKQAPFAEDLGFWIRLRDPSSVVRPPNPVSVTPEELPQSLRNPPKSSSRPGPGLVPAPPWVPVAPVPDLTQLAKEKLSFPWEEFHYPAHAKVIPLPEETTIQWEGTKPNGTPWDGWSLPSVTIGLVSEAHPTVLRLGVDARGTVKYVLLEESSGKAEHDQLAWKKAHELLFPPSPRRRGLEWTRAYVLWHFTEPKEAKGNSP</sequence>
<keyword evidence="2" id="KW-0472">Membrane</keyword>
<evidence type="ECO:0000256" key="1">
    <source>
        <dbReference type="SAM" id="MobiDB-lite"/>
    </source>
</evidence>
<keyword evidence="2" id="KW-1133">Transmembrane helix</keyword>
<dbReference type="EMBL" id="CAJNOB010000001">
    <property type="protein sequence ID" value="CAF0688866.1"/>
    <property type="molecule type" value="Genomic_DNA"/>
</dbReference>
<comment type="caution">
    <text evidence="3">The sequence shown here is derived from an EMBL/GenBank/DDBJ whole genome shotgun (WGS) entry which is preliminary data.</text>
</comment>
<organism evidence="3 4">
    <name type="scientific">Candidatus Methylacidithermus pantelleriae</name>
    <dbReference type="NCBI Taxonomy" id="2744239"/>
    <lineage>
        <taxon>Bacteria</taxon>
        <taxon>Pseudomonadati</taxon>
        <taxon>Verrucomicrobiota</taxon>
        <taxon>Methylacidiphilae</taxon>
        <taxon>Methylacidiphilales</taxon>
        <taxon>Methylacidiphilaceae</taxon>
        <taxon>Candidatus Methylacidithermus</taxon>
    </lineage>
</organism>
<feature type="compositionally biased region" description="Polar residues" evidence="1">
    <location>
        <begin position="104"/>
        <end position="114"/>
    </location>
</feature>
<keyword evidence="2" id="KW-0812">Transmembrane</keyword>
<accession>A0A8J2BQB6</accession>
<reference evidence="3" key="1">
    <citation type="submission" date="2021-02" db="EMBL/GenBank/DDBJ databases">
        <authorList>
            <person name="Cremers G."/>
            <person name="Picone N."/>
        </authorList>
    </citation>
    <scope>NUCLEOTIDE SEQUENCE</scope>
    <source>
        <strain evidence="3">PQ17</strain>
    </source>
</reference>
<proteinExistence type="predicted"/>